<reference evidence="2 3" key="2">
    <citation type="submission" date="2018-11" db="EMBL/GenBank/DDBJ databases">
        <authorList>
            <consortium name="Pathogen Informatics"/>
        </authorList>
    </citation>
    <scope>NUCLEOTIDE SEQUENCE [LARGE SCALE GENOMIC DNA]</scope>
    <source>
        <strain evidence="2">Dakar</strain>
        <strain evidence="3">Dakar, Senegal</strain>
    </source>
</reference>
<evidence type="ECO:0000256" key="1">
    <source>
        <dbReference type="SAM" id="MobiDB-lite"/>
    </source>
</evidence>
<feature type="region of interest" description="Disordered" evidence="1">
    <location>
        <begin position="1"/>
        <end position="21"/>
    </location>
</feature>
<dbReference type="WBParaSite" id="SCUD_0000974201-mRNA-1">
    <property type="protein sequence ID" value="SCUD_0000974201-mRNA-1"/>
    <property type="gene ID" value="SCUD_0000974201"/>
</dbReference>
<protein>
    <submittedName>
        <fullName evidence="4">Chitin-binding type-2 domain-containing protein</fullName>
    </submittedName>
</protein>
<dbReference type="AlphaFoldDB" id="A0A183K424"/>
<sequence length="278" mass="31500">MIHEDIKNSTELRHPNPVHTQGYADNSLRSCNAVYENEHKFSQFLSCGRFHYFNSFCNTTVHLAATNIQSCNSDSIKLSIYNDHLSLSTISKDSVESYSSSELNETQNSCEITVSNQSTYQISHVIVPDMVFPNDSLNSDEIPCKSEENMLNEPSHDRKPDVVLIDADFSNDPLLCNGTLNEFEETISEESNLDVLSNIICLHNAFVSCGKLVQCEAQVLNELEFDYNSNDFISTAVYPYHEVTSNVYSIQYEKYVLNEVTSFITWGYKDPTSFRGGR</sequence>
<evidence type="ECO:0000313" key="3">
    <source>
        <dbReference type="Proteomes" id="UP000279833"/>
    </source>
</evidence>
<dbReference type="EMBL" id="UZAK01033397">
    <property type="protein sequence ID" value="VDP36888.1"/>
    <property type="molecule type" value="Genomic_DNA"/>
</dbReference>
<evidence type="ECO:0000313" key="2">
    <source>
        <dbReference type="EMBL" id="VDP36888.1"/>
    </source>
</evidence>
<dbReference type="Proteomes" id="UP000279833">
    <property type="component" value="Unassembled WGS sequence"/>
</dbReference>
<reference evidence="4" key="1">
    <citation type="submission" date="2016-06" db="UniProtKB">
        <authorList>
            <consortium name="WormBaseParasite"/>
        </authorList>
    </citation>
    <scope>IDENTIFICATION</scope>
</reference>
<proteinExistence type="predicted"/>
<evidence type="ECO:0000313" key="4">
    <source>
        <dbReference type="WBParaSite" id="SCUD_0000974201-mRNA-1"/>
    </source>
</evidence>
<name>A0A183K424_9TREM</name>
<keyword evidence="3" id="KW-1185">Reference proteome</keyword>
<gene>
    <name evidence="2" type="ORF">SCUD_LOCUS9742</name>
</gene>
<accession>A0A183K424</accession>
<feature type="compositionally biased region" description="Basic and acidic residues" evidence="1">
    <location>
        <begin position="1"/>
        <end position="14"/>
    </location>
</feature>
<organism evidence="4">
    <name type="scientific">Schistosoma curassoni</name>
    <dbReference type="NCBI Taxonomy" id="6186"/>
    <lineage>
        <taxon>Eukaryota</taxon>
        <taxon>Metazoa</taxon>
        <taxon>Spiralia</taxon>
        <taxon>Lophotrochozoa</taxon>
        <taxon>Platyhelminthes</taxon>
        <taxon>Trematoda</taxon>
        <taxon>Digenea</taxon>
        <taxon>Strigeidida</taxon>
        <taxon>Schistosomatoidea</taxon>
        <taxon>Schistosomatidae</taxon>
        <taxon>Schistosoma</taxon>
    </lineage>
</organism>